<feature type="transmembrane region" description="Helical" evidence="1">
    <location>
        <begin position="165"/>
        <end position="185"/>
    </location>
</feature>
<dbReference type="Proteomes" id="UP000238442">
    <property type="component" value="Chromosome"/>
</dbReference>
<accession>A0A2S0HV07</accession>
<dbReference type="Pfam" id="PF02517">
    <property type="entry name" value="Rce1-like"/>
    <property type="match status" value="1"/>
</dbReference>
<dbReference type="KEGG" id="aue:C5O00_04455"/>
<feature type="domain" description="CAAX prenyl protease 2/Lysostaphin resistance protein A-like" evidence="2">
    <location>
        <begin position="110"/>
        <end position="204"/>
    </location>
</feature>
<dbReference type="EMBL" id="CP027062">
    <property type="protein sequence ID" value="AVI50455.1"/>
    <property type="molecule type" value="Genomic_DNA"/>
</dbReference>
<feature type="transmembrane region" description="Helical" evidence="1">
    <location>
        <begin position="137"/>
        <end position="159"/>
    </location>
</feature>
<sequence length="261" mass="29967">MSKTLKVTLITVLAFGLYFFIDELFFRELRKSINDGISQMGVSHIIAYTIVGIPIFTGVLLLHGRKDFFKSLGLHSSIVKGFLFALLCTLPMFLGFAFVFELNREISLNTFLISIIAAAFFEELYFRSFLFGQLFRYTRLGFIPSVILGALLFGAVHLYQSTDPGELIGIFLITFLGGLLFSWVYTEWKFNLWTAVFLHLLMNFSWELFSVSDNAFGGLYSNIFRIITIAMIIILTLVYKKRRGEKLMINKHTIWKKPLPN</sequence>
<dbReference type="OrthoDB" id="6301065at2"/>
<organism evidence="3 4">
    <name type="scientific">Pukyongia salina</name>
    <dbReference type="NCBI Taxonomy" id="2094025"/>
    <lineage>
        <taxon>Bacteria</taxon>
        <taxon>Pseudomonadati</taxon>
        <taxon>Bacteroidota</taxon>
        <taxon>Flavobacteriia</taxon>
        <taxon>Flavobacteriales</taxon>
        <taxon>Flavobacteriaceae</taxon>
        <taxon>Pukyongia</taxon>
    </lineage>
</organism>
<dbReference type="RefSeq" id="WP_105215304.1">
    <property type="nucleotide sequence ID" value="NZ_CP027062.1"/>
</dbReference>
<feature type="transmembrane region" description="Helical" evidence="1">
    <location>
        <begin position="106"/>
        <end position="125"/>
    </location>
</feature>
<reference evidence="3 4" key="1">
    <citation type="submission" date="2018-02" db="EMBL/GenBank/DDBJ databases">
        <title>Genomic analysis of the strain RR4-38 isolated from a seawater recirculating aquaculture system.</title>
        <authorList>
            <person name="Kim Y.-S."/>
            <person name="Jang Y.H."/>
            <person name="Kim K.-H."/>
        </authorList>
    </citation>
    <scope>NUCLEOTIDE SEQUENCE [LARGE SCALE GENOMIC DNA]</scope>
    <source>
        <strain evidence="3 4">RR4-38</strain>
    </source>
</reference>
<gene>
    <name evidence="3" type="ORF">C5O00_04455</name>
</gene>
<feature type="transmembrane region" description="Helical" evidence="1">
    <location>
        <begin position="223"/>
        <end position="239"/>
    </location>
</feature>
<protein>
    <submittedName>
        <fullName evidence="3">CPBP family intramembrane metalloprotease</fullName>
    </submittedName>
</protein>
<dbReference type="GO" id="GO:0006508">
    <property type="term" value="P:proteolysis"/>
    <property type="evidence" value="ECO:0007669"/>
    <property type="project" value="UniProtKB-KW"/>
</dbReference>
<feature type="transmembrane region" description="Helical" evidence="1">
    <location>
        <begin position="192"/>
        <end position="211"/>
    </location>
</feature>
<proteinExistence type="predicted"/>
<dbReference type="GO" id="GO:0004175">
    <property type="term" value="F:endopeptidase activity"/>
    <property type="evidence" value="ECO:0007669"/>
    <property type="project" value="UniProtKB-ARBA"/>
</dbReference>
<keyword evidence="3" id="KW-0378">Hydrolase</keyword>
<keyword evidence="3" id="KW-0645">Protease</keyword>
<feature type="transmembrane region" description="Helical" evidence="1">
    <location>
        <begin position="7"/>
        <end position="25"/>
    </location>
</feature>
<evidence type="ECO:0000256" key="1">
    <source>
        <dbReference type="SAM" id="Phobius"/>
    </source>
</evidence>
<evidence type="ECO:0000313" key="3">
    <source>
        <dbReference type="EMBL" id="AVI50455.1"/>
    </source>
</evidence>
<dbReference type="AlphaFoldDB" id="A0A2S0HV07"/>
<name>A0A2S0HV07_9FLAO</name>
<dbReference type="InterPro" id="IPR003675">
    <property type="entry name" value="Rce1/LyrA-like_dom"/>
</dbReference>
<keyword evidence="1" id="KW-1133">Transmembrane helix</keyword>
<dbReference type="GO" id="GO:0080120">
    <property type="term" value="P:CAAX-box protein maturation"/>
    <property type="evidence" value="ECO:0007669"/>
    <property type="project" value="UniProtKB-ARBA"/>
</dbReference>
<feature type="transmembrane region" description="Helical" evidence="1">
    <location>
        <begin position="82"/>
        <end position="100"/>
    </location>
</feature>
<evidence type="ECO:0000259" key="2">
    <source>
        <dbReference type="Pfam" id="PF02517"/>
    </source>
</evidence>
<keyword evidence="3" id="KW-0482">Metalloprotease</keyword>
<keyword evidence="1" id="KW-0472">Membrane</keyword>
<dbReference type="GO" id="GO:0008237">
    <property type="term" value="F:metallopeptidase activity"/>
    <property type="evidence" value="ECO:0007669"/>
    <property type="project" value="UniProtKB-KW"/>
</dbReference>
<evidence type="ECO:0000313" key="4">
    <source>
        <dbReference type="Proteomes" id="UP000238442"/>
    </source>
</evidence>
<feature type="transmembrane region" description="Helical" evidence="1">
    <location>
        <begin position="45"/>
        <end position="62"/>
    </location>
</feature>
<keyword evidence="1" id="KW-0812">Transmembrane</keyword>
<keyword evidence="4" id="KW-1185">Reference proteome</keyword>